<evidence type="ECO:0000259" key="1">
    <source>
        <dbReference type="Pfam" id="PF07929"/>
    </source>
</evidence>
<dbReference type="PANTHER" id="PTHR41878">
    <property type="entry name" value="LEXA REPRESSOR-RELATED"/>
    <property type="match status" value="1"/>
</dbReference>
<dbReference type="PANTHER" id="PTHR41878:SF1">
    <property type="entry name" value="TNPR PROTEIN"/>
    <property type="match status" value="1"/>
</dbReference>
<evidence type="ECO:0000313" key="3">
    <source>
        <dbReference type="Proteomes" id="UP000279470"/>
    </source>
</evidence>
<dbReference type="Pfam" id="PF07929">
    <property type="entry name" value="PRiA4_ORF3"/>
    <property type="match status" value="1"/>
</dbReference>
<dbReference type="Gene3D" id="3.10.290.30">
    <property type="entry name" value="MM3350-like"/>
    <property type="match status" value="1"/>
</dbReference>
<sequence length="164" mass="19276">MKSEDKIYQFKITLKGISPKIWRRVLIQSDSTLADLHNIIQIVMGWTDYYLNEFIINKQYYSIPNMLGNTSGSSYIGKNIKICDLKLEVNKKFLYKYDFMARWNFDITLEKILPIDEDKTYPVCISGKGASPDEECGGVNCFQKQKNDWKYDKYELLYELSTVF</sequence>
<proteinExistence type="predicted"/>
<dbReference type="RefSeq" id="WP_153183778.1">
    <property type="nucleotide sequence ID" value="NZ_RXFM01000115.1"/>
</dbReference>
<gene>
    <name evidence="2" type="ORF">EIC27_06460</name>
</gene>
<dbReference type="InterPro" id="IPR024047">
    <property type="entry name" value="MM3350-like_sf"/>
</dbReference>
<dbReference type="OrthoDB" id="9816539at2"/>
<organism evidence="2 3">
    <name type="scientific">Candidatus Aquarickettsia rohweri</name>
    <dbReference type="NCBI Taxonomy" id="2602574"/>
    <lineage>
        <taxon>Bacteria</taxon>
        <taxon>Pseudomonadati</taxon>
        <taxon>Pseudomonadota</taxon>
        <taxon>Alphaproteobacteria</taxon>
        <taxon>Rickettsiales</taxon>
        <taxon>Candidatus Midichloriaceae</taxon>
        <taxon>Candidatus Aquarickettsia</taxon>
    </lineage>
</organism>
<feature type="non-terminal residue" evidence="2">
    <location>
        <position position="164"/>
    </location>
</feature>
<dbReference type="EMBL" id="RXFM01000115">
    <property type="protein sequence ID" value="RST62241.1"/>
    <property type="molecule type" value="Genomic_DNA"/>
</dbReference>
<evidence type="ECO:0000313" key="2">
    <source>
        <dbReference type="EMBL" id="RST62241.1"/>
    </source>
</evidence>
<dbReference type="AlphaFoldDB" id="A0A3R9XRV1"/>
<dbReference type="Proteomes" id="UP000279470">
    <property type="component" value="Unassembled WGS sequence"/>
</dbReference>
<reference evidence="3" key="1">
    <citation type="submission" date="2018-11" db="EMBL/GenBank/DDBJ databases">
        <title>Phylogenetic, genomic, and biogeographic characterization of a novel and ubiquitous marine invertebrate-associated Rickettsiales parasite, Candidatus Marinoinvertebrata rohwerii, gen. nov., sp. nov.</title>
        <authorList>
            <person name="Klinges J.G."/>
            <person name="Rosales S.M."/>
            <person name="Mcminds R."/>
            <person name="Shaver E.C."/>
            <person name="Shantz A."/>
            <person name="Peters E.C."/>
            <person name="Burkepile D.E."/>
            <person name="Silliman B.R."/>
            <person name="Vega Thurber R.L."/>
        </authorList>
    </citation>
    <scope>NUCLEOTIDE SEQUENCE [LARGE SCALE GENOMIC DNA]</scope>
    <source>
        <strain evidence="3">a_cerv_44</strain>
    </source>
</reference>
<keyword evidence="3" id="KW-1185">Reference proteome</keyword>
<dbReference type="InterPro" id="IPR012912">
    <property type="entry name" value="Plasmid_pRiA4b_Orf3-like"/>
</dbReference>
<name>A0A3R9XRV1_9RICK</name>
<comment type="caution">
    <text evidence="2">The sequence shown here is derived from an EMBL/GenBank/DDBJ whole genome shotgun (WGS) entry which is preliminary data.</text>
</comment>
<feature type="domain" description="Plasmid pRiA4b Orf3-like" evidence="1">
    <location>
        <begin position="6"/>
        <end position="147"/>
    </location>
</feature>
<protein>
    <submittedName>
        <fullName evidence="2">Plasmid pRiA4b ORF-3 family protein</fullName>
    </submittedName>
</protein>
<accession>A0A3R9XRV1</accession>
<dbReference type="SUPFAM" id="SSF159941">
    <property type="entry name" value="MM3350-like"/>
    <property type="match status" value="1"/>
</dbReference>